<dbReference type="KEGG" id="vbr:A6E01_20680"/>
<geneLocation type="plasmid" evidence="2 3">
    <name>unnamed1</name>
</geneLocation>
<gene>
    <name evidence="2" type="ORF">A6E01_20680</name>
</gene>
<reference evidence="2 3" key="1">
    <citation type="submission" date="2016-06" db="EMBL/GenBank/DDBJ databases">
        <title>Adaptive Radiation by Waves of Gene Transfer Leads to Fine-Scale Resource Partitioning in Marine Microbes.</title>
        <authorList>
            <person name="Hehemann J.-H."/>
            <person name="Arevalo P."/>
            <person name="Datta M.S."/>
            <person name="Yu X."/>
            <person name="Corzett C."/>
            <person name="Henschel A."/>
            <person name="Preheim S.P."/>
            <person name="Timberlake S."/>
            <person name="Alm E.J."/>
            <person name="Polz M.F."/>
        </authorList>
    </citation>
    <scope>NUCLEOTIDE SEQUENCE [LARGE SCALE GENOMIC DNA]</scope>
    <source>
        <strain evidence="2 3">FF50</strain>
        <plasmid evidence="2 3">unnamed1</plasmid>
    </source>
</reference>
<evidence type="ECO:0000313" key="3">
    <source>
        <dbReference type="Proteomes" id="UP000092018"/>
    </source>
</evidence>
<accession>A0AAN1CV46</accession>
<dbReference type="AlphaFoldDB" id="A0AAN1CV46"/>
<keyword evidence="2" id="KW-0614">Plasmid</keyword>
<dbReference type="Proteomes" id="UP000092018">
    <property type="component" value="Plasmid unnamed1"/>
</dbReference>
<dbReference type="InterPro" id="IPR012902">
    <property type="entry name" value="N_methyl_site"/>
</dbReference>
<keyword evidence="1" id="KW-1133">Transmembrane helix</keyword>
<feature type="transmembrane region" description="Helical" evidence="1">
    <location>
        <begin position="12"/>
        <end position="31"/>
    </location>
</feature>
<evidence type="ECO:0008006" key="4">
    <source>
        <dbReference type="Google" id="ProtNLM"/>
    </source>
</evidence>
<proteinExistence type="predicted"/>
<name>A0AAN1CV46_9VIBR</name>
<dbReference type="InterPro" id="IPR045584">
    <property type="entry name" value="Pilin-like"/>
</dbReference>
<evidence type="ECO:0000256" key="1">
    <source>
        <dbReference type="SAM" id="Phobius"/>
    </source>
</evidence>
<evidence type="ECO:0000313" key="2">
    <source>
        <dbReference type="EMBL" id="ANO35629.1"/>
    </source>
</evidence>
<sequence>MRSPNKTLRSGFTLIEMLIVASFMAMIMVGVQRLIIEFSEEAEVAGFRARLEMVRESVDRYYVDKVIAGEDPMSLAAFPSDVQDLVDDGYIIDCPLADFDAGLCIDLIGSMPGLQITPKDILGSPVAEIQFELLGASRKREKYHQMALMLPGFVQIDPLGVVTVDQHRPGSMPFLQGKVSTDGSTPMTSDWEFGPHTLSIGSEIDMQGTGIIRDPKYILGVEDVTLEGVNDRTLLTGLARFGQVFIRNSAGVTVNKHDCQSADFEAKIAVWTVGTGFEQDLIDPTNVQVWAFSGNSPNNTTNNHLYWTIQSQTNVQQSGSTSREYTNDAVVMYSTWCDPV</sequence>
<keyword evidence="1" id="KW-0472">Membrane</keyword>
<organism evidence="2 3">
    <name type="scientific">Vibrio breoganii</name>
    <dbReference type="NCBI Taxonomy" id="553239"/>
    <lineage>
        <taxon>Bacteria</taxon>
        <taxon>Pseudomonadati</taxon>
        <taxon>Pseudomonadota</taxon>
        <taxon>Gammaproteobacteria</taxon>
        <taxon>Vibrionales</taxon>
        <taxon>Vibrionaceae</taxon>
        <taxon>Vibrio</taxon>
    </lineage>
</organism>
<dbReference type="PROSITE" id="PS00409">
    <property type="entry name" value="PROKAR_NTER_METHYL"/>
    <property type="match status" value="1"/>
</dbReference>
<keyword evidence="1" id="KW-0812">Transmembrane</keyword>
<dbReference type="RefSeq" id="WP_065211388.1">
    <property type="nucleotide sequence ID" value="NZ_CP016179.1"/>
</dbReference>
<dbReference type="EMBL" id="CP016179">
    <property type="protein sequence ID" value="ANO35629.1"/>
    <property type="molecule type" value="Genomic_DNA"/>
</dbReference>
<protein>
    <recommendedName>
        <fullName evidence="4">Prepilin-type N-terminal cleavage/methylation domain-containing protein</fullName>
    </recommendedName>
</protein>
<dbReference type="SUPFAM" id="SSF54523">
    <property type="entry name" value="Pili subunits"/>
    <property type="match status" value="1"/>
</dbReference>